<dbReference type="Proteomes" id="UP000796761">
    <property type="component" value="Unassembled WGS sequence"/>
</dbReference>
<name>A0A8K1G0R3_9PASS</name>
<sequence length="67" mass="7010">MSYMAPDSFQIQSSLSYVEIHGEKSICIRADTEGGGALAQVPREAEDVPGSLGVSKAMLDVAHSTLG</sequence>
<protein>
    <submittedName>
        <fullName evidence="1">Uncharacterized protein</fullName>
    </submittedName>
</protein>
<gene>
    <name evidence="1" type="ORF">HGM15179_017544</name>
</gene>
<evidence type="ECO:0000313" key="2">
    <source>
        <dbReference type="Proteomes" id="UP000796761"/>
    </source>
</evidence>
<keyword evidence="2" id="KW-1185">Reference proteome</keyword>
<reference evidence="1" key="1">
    <citation type="submission" date="2019-04" db="EMBL/GenBank/DDBJ databases">
        <title>Genome assembly of Zosterops borbonicus 15179.</title>
        <authorList>
            <person name="Leroy T."/>
            <person name="Anselmetti Y."/>
            <person name="Tilak M.-K."/>
            <person name="Nabholz B."/>
        </authorList>
    </citation>
    <scope>NUCLEOTIDE SEQUENCE</scope>
    <source>
        <strain evidence="1">HGM_15179</strain>
        <tissue evidence="1">Muscle</tissue>
    </source>
</reference>
<accession>A0A8K1G0R3</accession>
<proteinExistence type="predicted"/>
<comment type="caution">
    <text evidence="1">The sequence shown here is derived from an EMBL/GenBank/DDBJ whole genome shotgun (WGS) entry which is preliminary data.</text>
</comment>
<dbReference type="EMBL" id="SWJQ01001040">
    <property type="protein sequence ID" value="TRZ09568.1"/>
    <property type="molecule type" value="Genomic_DNA"/>
</dbReference>
<organism evidence="1 2">
    <name type="scientific">Zosterops borbonicus</name>
    <dbReference type="NCBI Taxonomy" id="364589"/>
    <lineage>
        <taxon>Eukaryota</taxon>
        <taxon>Metazoa</taxon>
        <taxon>Chordata</taxon>
        <taxon>Craniata</taxon>
        <taxon>Vertebrata</taxon>
        <taxon>Euteleostomi</taxon>
        <taxon>Archelosauria</taxon>
        <taxon>Archosauria</taxon>
        <taxon>Dinosauria</taxon>
        <taxon>Saurischia</taxon>
        <taxon>Theropoda</taxon>
        <taxon>Coelurosauria</taxon>
        <taxon>Aves</taxon>
        <taxon>Neognathae</taxon>
        <taxon>Neoaves</taxon>
        <taxon>Telluraves</taxon>
        <taxon>Australaves</taxon>
        <taxon>Passeriformes</taxon>
        <taxon>Sylvioidea</taxon>
        <taxon>Zosteropidae</taxon>
        <taxon>Zosterops</taxon>
    </lineage>
</organism>
<evidence type="ECO:0000313" key="1">
    <source>
        <dbReference type="EMBL" id="TRZ09568.1"/>
    </source>
</evidence>
<dbReference type="AlphaFoldDB" id="A0A8K1G0R3"/>